<feature type="non-terminal residue" evidence="1">
    <location>
        <position position="72"/>
    </location>
</feature>
<dbReference type="EMBL" id="JABFTP020000124">
    <property type="protein sequence ID" value="KAL3279599.1"/>
    <property type="molecule type" value="Genomic_DNA"/>
</dbReference>
<dbReference type="Proteomes" id="UP001516400">
    <property type="component" value="Unassembled WGS sequence"/>
</dbReference>
<accession>A0ABD2NM21</accession>
<name>A0ABD2NM21_9CUCU</name>
<keyword evidence="2" id="KW-1185">Reference proteome</keyword>
<sequence>MNMTSSRNILEIMNKYGHCCSYHVIEELKTEARTKLLNRSKICPDGICKKQYLFTGVAFDIFDRYVDTATGK</sequence>
<comment type="caution">
    <text evidence="1">The sequence shown here is derived from an EMBL/GenBank/DDBJ whole genome shotgun (WGS) entry which is preliminary data.</text>
</comment>
<reference evidence="1 2" key="1">
    <citation type="journal article" date="2021" name="BMC Biol.">
        <title>Horizontally acquired antibacterial genes associated with adaptive radiation of ladybird beetles.</title>
        <authorList>
            <person name="Li H.S."/>
            <person name="Tang X.F."/>
            <person name="Huang Y.H."/>
            <person name="Xu Z.Y."/>
            <person name="Chen M.L."/>
            <person name="Du X.Y."/>
            <person name="Qiu B.Y."/>
            <person name="Chen P.T."/>
            <person name="Zhang W."/>
            <person name="Slipinski A."/>
            <person name="Escalona H.E."/>
            <person name="Waterhouse R.M."/>
            <person name="Zwick A."/>
            <person name="Pang H."/>
        </authorList>
    </citation>
    <scope>NUCLEOTIDE SEQUENCE [LARGE SCALE GENOMIC DNA]</scope>
    <source>
        <strain evidence="1">SYSU2018</strain>
    </source>
</reference>
<gene>
    <name evidence="1" type="ORF">HHI36_017105</name>
</gene>
<evidence type="ECO:0000313" key="2">
    <source>
        <dbReference type="Proteomes" id="UP001516400"/>
    </source>
</evidence>
<protein>
    <submittedName>
        <fullName evidence="1">Uncharacterized protein</fullName>
    </submittedName>
</protein>
<proteinExistence type="predicted"/>
<organism evidence="1 2">
    <name type="scientific">Cryptolaemus montrouzieri</name>
    <dbReference type="NCBI Taxonomy" id="559131"/>
    <lineage>
        <taxon>Eukaryota</taxon>
        <taxon>Metazoa</taxon>
        <taxon>Ecdysozoa</taxon>
        <taxon>Arthropoda</taxon>
        <taxon>Hexapoda</taxon>
        <taxon>Insecta</taxon>
        <taxon>Pterygota</taxon>
        <taxon>Neoptera</taxon>
        <taxon>Endopterygota</taxon>
        <taxon>Coleoptera</taxon>
        <taxon>Polyphaga</taxon>
        <taxon>Cucujiformia</taxon>
        <taxon>Coccinelloidea</taxon>
        <taxon>Coccinellidae</taxon>
        <taxon>Scymninae</taxon>
        <taxon>Scymnini</taxon>
        <taxon>Cryptolaemus</taxon>
    </lineage>
</organism>
<evidence type="ECO:0000313" key="1">
    <source>
        <dbReference type="EMBL" id="KAL3279599.1"/>
    </source>
</evidence>
<dbReference type="AlphaFoldDB" id="A0ABD2NM21"/>